<name>A0A1N7QHD2_9RHOB</name>
<dbReference type="Pfam" id="PF04023">
    <property type="entry name" value="FeoA"/>
    <property type="match status" value="1"/>
</dbReference>
<evidence type="ECO:0000256" key="1">
    <source>
        <dbReference type="ARBA" id="ARBA00023004"/>
    </source>
</evidence>
<dbReference type="STRING" id="453582.SAMN05421580_1208"/>
<dbReference type="GO" id="GO:0046914">
    <property type="term" value="F:transition metal ion binding"/>
    <property type="evidence" value="ECO:0007669"/>
    <property type="project" value="InterPro"/>
</dbReference>
<dbReference type="Proteomes" id="UP000186221">
    <property type="component" value="Unassembled WGS sequence"/>
</dbReference>
<dbReference type="SUPFAM" id="SSF50037">
    <property type="entry name" value="C-terminal domain of transcriptional repressors"/>
    <property type="match status" value="1"/>
</dbReference>
<sequence>MNMSFHPDLQAMPLALAPEGATLEVRRLAGGEAFSQRMLSMGIGPGRMIRVVQREGGALVLAVGETRFGIGCGVAQKIMVVAVQENAEEAGA</sequence>
<protein>
    <submittedName>
        <fullName evidence="3">Fur family transcriptional regulator, ferric uptake regulator/ferrous iron transport protein A</fullName>
    </submittedName>
</protein>
<dbReference type="InterPro" id="IPR053184">
    <property type="entry name" value="FeoA-like"/>
</dbReference>
<dbReference type="RefSeq" id="WP_083952321.1">
    <property type="nucleotide sequence ID" value="NZ_FTOG01000020.1"/>
</dbReference>
<dbReference type="EMBL" id="FTOG01000020">
    <property type="protein sequence ID" value="SIT22280.1"/>
    <property type="molecule type" value="Genomic_DNA"/>
</dbReference>
<evidence type="ECO:0000313" key="4">
    <source>
        <dbReference type="Proteomes" id="UP000186221"/>
    </source>
</evidence>
<dbReference type="SMART" id="SM00899">
    <property type="entry name" value="FeoA"/>
    <property type="match status" value="1"/>
</dbReference>
<dbReference type="Gene3D" id="2.30.30.90">
    <property type="match status" value="1"/>
</dbReference>
<keyword evidence="4" id="KW-1185">Reference proteome</keyword>
<dbReference type="PANTHER" id="PTHR43151:SF1">
    <property type="entry name" value="SSR2333 PROTEIN"/>
    <property type="match status" value="1"/>
</dbReference>
<dbReference type="OrthoDB" id="7690445at2"/>
<dbReference type="InterPro" id="IPR038157">
    <property type="entry name" value="FeoA_core_dom"/>
</dbReference>
<organism evidence="3 4">
    <name type="scientific">Rhodobacter aestuarii</name>
    <dbReference type="NCBI Taxonomy" id="453582"/>
    <lineage>
        <taxon>Bacteria</taxon>
        <taxon>Pseudomonadati</taxon>
        <taxon>Pseudomonadota</taxon>
        <taxon>Alphaproteobacteria</taxon>
        <taxon>Rhodobacterales</taxon>
        <taxon>Rhodobacter group</taxon>
        <taxon>Rhodobacter</taxon>
    </lineage>
</organism>
<reference evidence="4" key="1">
    <citation type="submission" date="2017-01" db="EMBL/GenBank/DDBJ databases">
        <authorList>
            <person name="Varghese N."/>
            <person name="Submissions S."/>
        </authorList>
    </citation>
    <scope>NUCLEOTIDE SEQUENCE [LARGE SCALE GENOMIC DNA]</scope>
    <source>
        <strain evidence="4">DSM 19945</strain>
    </source>
</reference>
<dbReference type="InterPro" id="IPR008988">
    <property type="entry name" value="Transcriptional_repressor_C"/>
</dbReference>
<dbReference type="AlphaFoldDB" id="A0A1N7QHD2"/>
<dbReference type="InterPro" id="IPR007167">
    <property type="entry name" value="Fe-transptr_FeoA-like"/>
</dbReference>
<accession>A0A1N7QHD2</accession>
<evidence type="ECO:0000259" key="2">
    <source>
        <dbReference type="SMART" id="SM00899"/>
    </source>
</evidence>
<dbReference type="PANTHER" id="PTHR43151">
    <property type="entry name" value="FEOA FAMILY PROTEIN"/>
    <property type="match status" value="1"/>
</dbReference>
<feature type="domain" description="Ferrous iron transporter FeoA-like" evidence="2">
    <location>
        <begin position="12"/>
        <end position="82"/>
    </location>
</feature>
<evidence type="ECO:0000313" key="3">
    <source>
        <dbReference type="EMBL" id="SIT22280.1"/>
    </source>
</evidence>
<keyword evidence="1" id="KW-0408">Iron</keyword>
<gene>
    <name evidence="3" type="ORF">SAMN05421580_1208</name>
</gene>
<proteinExistence type="predicted"/>